<name>A0ACC3A821_9EURO</name>
<evidence type="ECO:0000313" key="1">
    <source>
        <dbReference type="EMBL" id="KAJ9657000.1"/>
    </source>
</evidence>
<comment type="caution">
    <text evidence="1">The sequence shown here is derived from an EMBL/GenBank/DDBJ whole genome shotgun (WGS) entry which is preliminary data.</text>
</comment>
<gene>
    <name evidence="1" type="ORF">H2198_004600</name>
</gene>
<evidence type="ECO:0000313" key="2">
    <source>
        <dbReference type="Proteomes" id="UP001172386"/>
    </source>
</evidence>
<protein>
    <submittedName>
        <fullName evidence="1">Uncharacterized protein</fullName>
    </submittedName>
</protein>
<accession>A0ACC3A821</accession>
<dbReference type="Proteomes" id="UP001172386">
    <property type="component" value="Unassembled WGS sequence"/>
</dbReference>
<sequence length="294" mass="33414">MALSFEKVVSSPAFTFFVGIERTAITLHNALVSHHSSSLDSLMNGAMSEAKACQADLPDVDVATFVRFSQWLYAGRYDMPYYGGHSQMCLAMSREEEKVSWDFGLSPKQKRKKELHMKSDGTWDKRITQEMLDEIDTFPKESSTLNHSSRKQSLWEDFMPFPGYALAPPPRKNPEEISVDFTEVLLGHARLYCFADIYGIVPLQKESLNALQAALIDLECQQDQIDVLVRLIEYTMDNTLSVRIHDVPSLRGIVLDFAVIVFEILIENDNFKELLRTNNDLSVELLVLLSKRLG</sequence>
<proteinExistence type="predicted"/>
<keyword evidence="2" id="KW-1185">Reference proteome</keyword>
<reference evidence="1" key="1">
    <citation type="submission" date="2022-10" db="EMBL/GenBank/DDBJ databases">
        <title>Culturing micro-colonial fungi from biological soil crusts in the Mojave desert and describing Neophaeococcomyces mojavensis, and introducing the new genera and species Taxawa tesnikishii.</title>
        <authorList>
            <person name="Kurbessoian T."/>
            <person name="Stajich J.E."/>
        </authorList>
    </citation>
    <scope>NUCLEOTIDE SEQUENCE</scope>
    <source>
        <strain evidence="1">JES_112</strain>
    </source>
</reference>
<organism evidence="1 2">
    <name type="scientific">Neophaeococcomyces mojaviensis</name>
    <dbReference type="NCBI Taxonomy" id="3383035"/>
    <lineage>
        <taxon>Eukaryota</taxon>
        <taxon>Fungi</taxon>
        <taxon>Dikarya</taxon>
        <taxon>Ascomycota</taxon>
        <taxon>Pezizomycotina</taxon>
        <taxon>Eurotiomycetes</taxon>
        <taxon>Chaetothyriomycetidae</taxon>
        <taxon>Chaetothyriales</taxon>
        <taxon>Chaetothyriales incertae sedis</taxon>
        <taxon>Neophaeococcomyces</taxon>
    </lineage>
</organism>
<dbReference type="EMBL" id="JAPDRQ010000070">
    <property type="protein sequence ID" value="KAJ9657000.1"/>
    <property type="molecule type" value="Genomic_DNA"/>
</dbReference>